<evidence type="ECO:0000313" key="3">
    <source>
        <dbReference type="EMBL" id="RKO86805.1"/>
    </source>
</evidence>
<proteinExistence type="predicted"/>
<feature type="compositionally biased region" description="Polar residues" evidence="1">
    <location>
        <begin position="16"/>
        <end position="36"/>
    </location>
</feature>
<evidence type="ECO:0008006" key="5">
    <source>
        <dbReference type="Google" id="ProtNLM"/>
    </source>
</evidence>
<gene>
    <name evidence="3" type="ORF">BDK51DRAFT_29806</name>
</gene>
<dbReference type="AlphaFoldDB" id="A0A4P9W637"/>
<protein>
    <recommendedName>
        <fullName evidence="5">HAMP domain-containing protein</fullName>
    </recommendedName>
</protein>
<evidence type="ECO:0000313" key="4">
    <source>
        <dbReference type="Proteomes" id="UP000269721"/>
    </source>
</evidence>
<dbReference type="EMBL" id="KZ997899">
    <property type="protein sequence ID" value="RKO86805.1"/>
    <property type="molecule type" value="Genomic_DNA"/>
</dbReference>
<keyword evidence="2" id="KW-1133">Transmembrane helix</keyword>
<feature type="transmembrane region" description="Helical" evidence="2">
    <location>
        <begin position="378"/>
        <end position="404"/>
    </location>
</feature>
<feature type="region of interest" description="Disordered" evidence="1">
    <location>
        <begin position="16"/>
        <end position="42"/>
    </location>
</feature>
<keyword evidence="4" id="KW-1185">Reference proteome</keyword>
<dbReference type="OrthoDB" id="2148287at2759"/>
<evidence type="ECO:0000256" key="1">
    <source>
        <dbReference type="SAM" id="MobiDB-lite"/>
    </source>
</evidence>
<name>A0A4P9W637_9FUNG</name>
<keyword evidence="2" id="KW-0812">Transmembrane</keyword>
<reference evidence="4" key="1">
    <citation type="journal article" date="2018" name="Nat. Microbiol.">
        <title>Leveraging single-cell genomics to expand the fungal tree of life.</title>
        <authorList>
            <person name="Ahrendt S.R."/>
            <person name="Quandt C.A."/>
            <person name="Ciobanu D."/>
            <person name="Clum A."/>
            <person name="Salamov A."/>
            <person name="Andreopoulos B."/>
            <person name="Cheng J.F."/>
            <person name="Woyke T."/>
            <person name="Pelin A."/>
            <person name="Henrissat B."/>
            <person name="Reynolds N.K."/>
            <person name="Benny G.L."/>
            <person name="Smith M.E."/>
            <person name="James T.Y."/>
            <person name="Grigoriev I.V."/>
        </authorList>
    </citation>
    <scope>NUCLEOTIDE SEQUENCE [LARGE SCALE GENOMIC DNA]</scope>
</reference>
<dbReference type="Proteomes" id="UP000269721">
    <property type="component" value="Unassembled WGS sequence"/>
</dbReference>
<sequence length="513" mass="55680">MSQLTPSREGLLSITDTNIESGEQQMPPTPFPTSSRVPEPLQPPRPRGAVHLPLFCILSFLWMIRMNVLNHVQDEGCHNVSVEIADNPSVDHYLAGLRQNRSAAILDYPAVLYGIAQTLDKVSEYSATAGLKVMGGDSIVIPDSGEAATYCTHTTPSVVNCRHFTNEGIQNQSLLLVPTNRTWSVSPSWDALPVGNYSKTGPQWIYVDPVADEASLFRSCNLVQTLDFGIGDGNSSKPTGVIFSGSLPTSSVAAYLETIHLTPNSLVAVWEFDGTMWGASQGELARMPDPSTHGATQTVANAFVSENPLIHAAAGYINRTYPSWAAVGEVADQVGSDAGLMLLNARVIDDGMGLSVLAVVMLPESDYLSTIIVTRNQAVAVGTGVAFAMLLLAGALSFLVTLPLRRFIRIMERASNYDFNGLDLKSQRRPSVVSEIADMQTVFSSMLEKFTEANQVFRVNLKRPFQYKKANKHLARNALWSSVPRASTLGDDGPLDSVVPVMQEDPRIEIVVM</sequence>
<organism evidence="3 4">
    <name type="scientific">Blyttiomyces helicus</name>
    <dbReference type="NCBI Taxonomy" id="388810"/>
    <lineage>
        <taxon>Eukaryota</taxon>
        <taxon>Fungi</taxon>
        <taxon>Fungi incertae sedis</taxon>
        <taxon>Chytridiomycota</taxon>
        <taxon>Chytridiomycota incertae sedis</taxon>
        <taxon>Chytridiomycetes</taxon>
        <taxon>Chytridiomycetes incertae sedis</taxon>
        <taxon>Blyttiomyces</taxon>
    </lineage>
</organism>
<keyword evidence="2" id="KW-0472">Membrane</keyword>
<evidence type="ECO:0000256" key="2">
    <source>
        <dbReference type="SAM" id="Phobius"/>
    </source>
</evidence>
<accession>A0A4P9W637</accession>